<dbReference type="EMBL" id="JBHSFP010000009">
    <property type="protein sequence ID" value="MFC4532313.1"/>
    <property type="molecule type" value="Genomic_DNA"/>
</dbReference>
<dbReference type="Gene3D" id="1.20.120.450">
    <property type="entry name" value="dinb family like domain"/>
    <property type="match status" value="1"/>
</dbReference>
<gene>
    <name evidence="1" type="ORF">ACFO60_16190</name>
</gene>
<sequence length="184" mass="20406">MTDAPWEPPLAGDETAHLLGALERLRTTFRWKADGLDKDGLRTRVGASTLTLGRLLKHLAVVEDHMFDLKFQGKPLGSPWEEDWEGGDDWPFTSADTDSPEHLYRLWDDAVARSRATLETALTGGGLDQLAHISTPDGRHASLRRLVCDLIEEYGRHTGHADLLREAVDGRTGEDPPPGWHPVS</sequence>
<dbReference type="RefSeq" id="WP_380841098.1">
    <property type="nucleotide sequence ID" value="NZ_JBHSFP010000009.1"/>
</dbReference>
<dbReference type="Proteomes" id="UP001596004">
    <property type="component" value="Unassembled WGS sequence"/>
</dbReference>
<reference evidence="2" key="1">
    <citation type="journal article" date="2019" name="Int. J. Syst. Evol. Microbiol.">
        <title>The Global Catalogue of Microorganisms (GCM) 10K type strain sequencing project: providing services to taxonomists for standard genome sequencing and annotation.</title>
        <authorList>
            <consortium name="The Broad Institute Genomics Platform"/>
            <consortium name="The Broad Institute Genome Sequencing Center for Infectious Disease"/>
            <person name="Wu L."/>
            <person name="Ma J."/>
        </authorList>
    </citation>
    <scope>NUCLEOTIDE SEQUENCE [LARGE SCALE GENOMIC DNA]</scope>
    <source>
        <strain evidence="2">CGMCC 4.7132</strain>
    </source>
</reference>
<comment type="caution">
    <text evidence="1">The sequence shown here is derived from an EMBL/GenBank/DDBJ whole genome shotgun (WGS) entry which is preliminary data.</text>
</comment>
<accession>A0ABV9CJ46</accession>
<dbReference type="Pfam" id="PF04978">
    <property type="entry name" value="MST"/>
    <property type="match status" value="1"/>
</dbReference>
<name>A0ABV9CJ46_9ACTN</name>
<dbReference type="SUPFAM" id="SSF109854">
    <property type="entry name" value="DinB/YfiT-like putative metalloenzymes"/>
    <property type="match status" value="1"/>
</dbReference>
<evidence type="ECO:0000313" key="1">
    <source>
        <dbReference type="EMBL" id="MFC4532313.1"/>
    </source>
</evidence>
<organism evidence="1 2">
    <name type="scientific">Sphaerisporangium dianthi</name>
    <dbReference type="NCBI Taxonomy" id="1436120"/>
    <lineage>
        <taxon>Bacteria</taxon>
        <taxon>Bacillati</taxon>
        <taxon>Actinomycetota</taxon>
        <taxon>Actinomycetes</taxon>
        <taxon>Streptosporangiales</taxon>
        <taxon>Streptosporangiaceae</taxon>
        <taxon>Sphaerisporangium</taxon>
    </lineage>
</organism>
<evidence type="ECO:0000313" key="2">
    <source>
        <dbReference type="Proteomes" id="UP001596004"/>
    </source>
</evidence>
<dbReference type="InterPro" id="IPR034660">
    <property type="entry name" value="DinB/YfiT-like"/>
</dbReference>
<dbReference type="InterPro" id="IPR007061">
    <property type="entry name" value="MST-like"/>
</dbReference>
<keyword evidence="2" id="KW-1185">Reference proteome</keyword>
<proteinExistence type="predicted"/>
<protein>
    <submittedName>
        <fullName evidence="1">DUF664 domain-containing protein</fullName>
    </submittedName>
</protein>